<keyword evidence="8" id="KW-0966">Cell projection</keyword>
<name>A0A1W6P1K5_9RHOB</name>
<evidence type="ECO:0000313" key="8">
    <source>
        <dbReference type="EMBL" id="ARO15395.1"/>
    </source>
</evidence>
<sequence>MVTTATAATAPATTQTTASASNSAAAVSSDFETFLKMLVAQVQNQDPLNPIDSTEYAAQLATFSGVEQQVQTNQLLNQLIAQTGISSLGTMSSWIGKDVRVAAAAAYDGVTGITISPNPAALSDKAELVVRAADGAEVQRITIPVSTDTVTWNGTTADGGQALSGFYTFEVASYVGETLILQEQAEIYATVREVQSVNGGQVLVLNGDVAVSPSAVTALRS</sequence>
<proteinExistence type="inferred from homology"/>
<keyword evidence="3 5" id="KW-1005">Bacterial flagellum biogenesis</keyword>
<evidence type="ECO:0000256" key="5">
    <source>
        <dbReference type="RuleBase" id="RU362076"/>
    </source>
</evidence>
<dbReference type="OrthoDB" id="9785233at2"/>
<dbReference type="Pfam" id="PF03963">
    <property type="entry name" value="FlgD"/>
    <property type="match status" value="1"/>
</dbReference>
<reference evidence="8 9" key="1">
    <citation type="submission" date="2017-02" db="EMBL/GenBank/DDBJ databases">
        <title>Ketogulonicigenium robustum SPU B003 Genome sequencing and assembly.</title>
        <authorList>
            <person name="Li Y."/>
            <person name="Liu L."/>
            <person name="Wang C."/>
            <person name="Zhang M."/>
            <person name="Zhang T."/>
            <person name="Zhang Y."/>
        </authorList>
    </citation>
    <scope>NUCLEOTIDE SEQUENCE [LARGE SCALE GENOMIC DNA]</scope>
    <source>
        <strain evidence="8 9">SPU_B003</strain>
    </source>
</reference>
<dbReference type="KEGG" id="kro:BVG79_02055"/>
<evidence type="ECO:0000256" key="6">
    <source>
        <dbReference type="SAM" id="MobiDB-lite"/>
    </source>
</evidence>
<keyword evidence="8" id="KW-0969">Cilium</keyword>
<dbReference type="InterPro" id="IPR005648">
    <property type="entry name" value="FlgD"/>
</dbReference>
<dbReference type="EMBL" id="CP019937">
    <property type="protein sequence ID" value="ARO15395.1"/>
    <property type="molecule type" value="Genomic_DNA"/>
</dbReference>
<dbReference type="NCBIfam" id="NF009453">
    <property type="entry name" value="PRK12813.1"/>
    <property type="match status" value="1"/>
</dbReference>
<dbReference type="InterPro" id="IPR025965">
    <property type="entry name" value="FlgD/Vpr_Ig-like"/>
</dbReference>
<dbReference type="Gene3D" id="2.60.40.4070">
    <property type="match status" value="1"/>
</dbReference>
<organism evidence="8 9">
    <name type="scientific">Ketogulonicigenium robustum</name>
    <dbReference type="NCBI Taxonomy" id="92947"/>
    <lineage>
        <taxon>Bacteria</taxon>
        <taxon>Pseudomonadati</taxon>
        <taxon>Pseudomonadota</taxon>
        <taxon>Alphaproteobacteria</taxon>
        <taxon>Rhodobacterales</taxon>
        <taxon>Roseobacteraceae</taxon>
        <taxon>Ketogulonicigenium</taxon>
    </lineage>
</organism>
<dbReference type="RefSeq" id="WP_085786797.1">
    <property type="nucleotide sequence ID" value="NZ_CP019937.1"/>
</dbReference>
<dbReference type="AlphaFoldDB" id="A0A1W6P1K5"/>
<keyword evidence="8" id="KW-0282">Flagellum</keyword>
<evidence type="ECO:0000256" key="3">
    <source>
        <dbReference type="ARBA" id="ARBA00022795"/>
    </source>
</evidence>
<evidence type="ECO:0000259" key="7">
    <source>
        <dbReference type="Pfam" id="PF13860"/>
    </source>
</evidence>
<dbReference type="GO" id="GO:0044781">
    <property type="term" value="P:bacterial-type flagellum organization"/>
    <property type="evidence" value="ECO:0007669"/>
    <property type="project" value="UniProtKB-UniRule"/>
</dbReference>
<dbReference type="Pfam" id="PF13860">
    <property type="entry name" value="FlgD_ig"/>
    <property type="match status" value="1"/>
</dbReference>
<keyword evidence="9" id="KW-1185">Reference proteome</keyword>
<gene>
    <name evidence="8" type="primary">flgD</name>
    <name evidence="8" type="ORF">BVG79_02055</name>
</gene>
<protein>
    <recommendedName>
        <fullName evidence="2 5">Basal-body rod modification protein FlgD</fullName>
    </recommendedName>
</protein>
<dbReference type="Gene3D" id="2.30.30.910">
    <property type="match status" value="1"/>
</dbReference>
<feature type="region of interest" description="Disordered" evidence="6">
    <location>
        <begin position="1"/>
        <end position="22"/>
    </location>
</feature>
<evidence type="ECO:0000313" key="9">
    <source>
        <dbReference type="Proteomes" id="UP000242447"/>
    </source>
</evidence>
<comment type="function">
    <text evidence="4 5">Required for flagellar hook formation. May act as a scaffolding protein.</text>
</comment>
<evidence type="ECO:0000256" key="2">
    <source>
        <dbReference type="ARBA" id="ARBA00016013"/>
    </source>
</evidence>
<feature type="domain" description="FlgD/Vpr Ig-like" evidence="7">
    <location>
        <begin position="108"/>
        <end position="173"/>
    </location>
</feature>
<accession>A0A1W6P1K5</accession>
<evidence type="ECO:0000256" key="1">
    <source>
        <dbReference type="ARBA" id="ARBA00010577"/>
    </source>
</evidence>
<dbReference type="Proteomes" id="UP000242447">
    <property type="component" value="Chromosome"/>
</dbReference>
<dbReference type="STRING" id="92947.BVG79_02055"/>
<evidence type="ECO:0000256" key="4">
    <source>
        <dbReference type="ARBA" id="ARBA00024746"/>
    </source>
</evidence>
<comment type="similarity">
    <text evidence="1 5">Belongs to the FlgD family.</text>
</comment>